<comment type="caution">
    <text evidence="2">The sequence shown here is derived from an EMBL/GenBank/DDBJ whole genome shotgun (WGS) entry which is preliminary data.</text>
</comment>
<dbReference type="EMBL" id="JAHYIQ010000015">
    <property type="protein sequence ID" value="KAK1125595.1"/>
    <property type="molecule type" value="Genomic_DNA"/>
</dbReference>
<reference evidence="2" key="1">
    <citation type="submission" date="2021-10" db="EMBL/GenBank/DDBJ databases">
        <title>Melipona bicolor Genome sequencing and assembly.</title>
        <authorList>
            <person name="Araujo N.S."/>
            <person name="Arias M.C."/>
        </authorList>
    </citation>
    <scope>NUCLEOTIDE SEQUENCE</scope>
    <source>
        <strain evidence="2">USP_2M_L1-L4_2017</strain>
        <tissue evidence="2">Whole body</tissue>
    </source>
</reference>
<feature type="region of interest" description="Disordered" evidence="1">
    <location>
        <begin position="1"/>
        <end position="58"/>
    </location>
</feature>
<name>A0AA40KM76_9HYME</name>
<evidence type="ECO:0000313" key="3">
    <source>
        <dbReference type="Proteomes" id="UP001177670"/>
    </source>
</evidence>
<gene>
    <name evidence="2" type="ORF">K0M31_005156</name>
</gene>
<feature type="compositionally biased region" description="Basic and acidic residues" evidence="1">
    <location>
        <begin position="1"/>
        <end position="11"/>
    </location>
</feature>
<feature type="compositionally biased region" description="Basic and acidic residues" evidence="1">
    <location>
        <begin position="41"/>
        <end position="51"/>
    </location>
</feature>
<dbReference type="Proteomes" id="UP001177670">
    <property type="component" value="Unassembled WGS sequence"/>
</dbReference>
<organism evidence="2 3">
    <name type="scientific">Melipona bicolor</name>
    <dbReference type="NCBI Taxonomy" id="60889"/>
    <lineage>
        <taxon>Eukaryota</taxon>
        <taxon>Metazoa</taxon>
        <taxon>Ecdysozoa</taxon>
        <taxon>Arthropoda</taxon>
        <taxon>Hexapoda</taxon>
        <taxon>Insecta</taxon>
        <taxon>Pterygota</taxon>
        <taxon>Neoptera</taxon>
        <taxon>Endopterygota</taxon>
        <taxon>Hymenoptera</taxon>
        <taxon>Apocrita</taxon>
        <taxon>Aculeata</taxon>
        <taxon>Apoidea</taxon>
        <taxon>Anthophila</taxon>
        <taxon>Apidae</taxon>
        <taxon>Melipona</taxon>
    </lineage>
</organism>
<dbReference type="AlphaFoldDB" id="A0AA40KM76"/>
<sequence>PVDSKCKTEKKVHSRSAAVSSIHENRTYGVTGSTVDPWLTSRERQGRDKNGRGAKRRV</sequence>
<accession>A0AA40KM76</accession>
<proteinExistence type="predicted"/>
<feature type="non-terminal residue" evidence="2">
    <location>
        <position position="1"/>
    </location>
</feature>
<keyword evidence="3" id="KW-1185">Reference proteome</keyword>
<evidence type="ECO:0000313" key="2">
    <source>
        <dbReference type="EMBL" id="KAK1125595.1"/>
    </source>
</evidence>
<evidence type="ECO:0000256" key="1">
    <source>
        <dbReference type="SAM" id="MobiDB-lite"/>
    </source>
</evidence>
<protein>
    <submittedName>
        <fullName evidence="2">Uncharacterized protein</fullName>
    </submittedName>
</protein>